<dbReference type="eggNOG" id="COG3170">
    <property type="taxonomic scope" value="Bacteria"/>
</dbReference>
<dbReference type="STRING" id="1229276.DI53_1030"/>
<organism evidence="1 2">
    <name type="scientific">Sphingobacterium deserti</name>
    <dbReference type="NCBI Taxonomy" id="1229276"/>
    <lineage>
        <taxon>Bacteria</taxon>
        <taxon>Pseudomonadati</taxon>
        <taxon>Bacteroidota</taxon>
        <taxon>Sphingobacteriia</taxon>
        <taxon>Sphingobacteriales</taxon>
        <taxon>Sphingobacteriaceae</taxon>
        <taxon>Sphingobacterium</taxon>
    </lineage>
</organism>
<comment type="caution">
    <text evidence="1">The sequence shown here is derived from an EMBL/GenBank/DDBJ whole genome shotgun (WGS) entry which is preliminary data.</text>
</comment>
<evidence type="ECO:0000313" key="2">
    <source>
        <dbReference type="Proteomes" id="UP000031802"/>
    </source>
</evidence>
<name>A0A0B8T9E3_9SPHI</name>
<dbReference type="PATRIC" id="fig|1229276.3.peg.1063"/>
<reference evidence="1 2" key="2">
    <citation type="journal article" date="2015" name="PLoS ONE">
        <title>Whole-Genome Optical Mapping and Finished Genome Sequence of Sphingobacterium deserti sp. nov., a New Species Isolated from the Western Desert of China.</title>
        <authorList>
            <person name="Teng C."/>
            <person name="Zhou Z."/>
            <person name="Molnar I."/>
            <person name="Li X."/>
            <person name="Tang R."/>
            <person name="Chen M."/>
            <person name="Wang L."/>
            <person name="Su S."/>
            <person name="Zhang W."/>
            <person name="Lin M."/>
        </authorList>
    </citation>
    <scope>NUCLEOTIDE SEQUENCE [LARGE SCALE GENOMIC DNA]</scope>
    <source>
        <strain evidence="2">ACCC05744</strain>
    </source>
</reference>
<dbReference type="EMBL" id="JJMU01000014">
    <property type="protein sequence ID" value="KGE15349.1"/>
    <property type="molecule type" value="Genomic_DNA"/>
</dbReference>
<evidence type="ECO:0000313" key="1">
    <source>
        <dbReference type="EMBL" id="KGE15349.1"/>
    </source>
</evidence>
<sequence length="289" mass="32793">MANHVQLFRYLNVKVKPLAANDVNPSMKKLYALFFITLSYLSAAYAQNLPYLPDPTYKEGEKLTYKLRYGVISAATGTLKVEKSKLRFSNPNAYHLSAFGQTSGAFSVFYTVKNQYDSYVDGDNYLPYLYTEDIHEGSYTRKEYATFDHRNKKVSGKKGTFTSPTSQFFDLLSAYYFSRNLDLSSLKKGDTFKISYFLNDEVSQLGIKYIGIEKIKTSLGTLECIKLSPEIKSGRIFKKDSQLFLWVTNDGNRIPVKAQVEIIIGSVTMELTQASGLKHKLGQRVSYSK</sequence>
<dbReference type="AlphaFoldDB" id="A0A0B8T9E3"/>
<dbReference type="RefSeq" id="WP_338056422.1">
    <property type="nucleotide sequence ID" value="NZ_JJMU01000014.1"/>
</dbReference>
<keyword evidence="2" id="KW-1185">Reference proteome</keyword>
<accession>A0A0B8T9E3</accession>
<gene>
    <name evidence="1" type="ORF">DI53_1030</name>
</gene>
<reference evidence="2" key="1">
    <citation type="submission" date="2014-04" db="EMBL/GenBank/DDBJ databases">
        <title>Whole-Genome optical mapping and complete genome sequence of Sphingobacterium deserti sp. nov., a new spaces isolated from desert in the west of China.</title>
        <authorList>
            <person name="Teng C."/>
            <person name="Zhou Z."/>
            <person name="Li X."/>
            <person name="Chen M."/>
            <person name="Lin M."/>
            <person name="Wang L."/>
            <person name="Su S."/>
            <person name="Zhang C."/>
            <person name="Zhang W."/>
        </authorList>
    </citation>
    <scope>NUCLEOTIDE SEQUENCE [LARGE SCALE GENOMIC DNA]</scope>
    <source>
        <strain evidence="2">ACCC05744</strain>
    </source>
</reference>
<dbReference type="Proteomes" id="UP000031802">
    <property type="component" value="Unassembled WGS sequence"/>
</dbReference>
<proteinExistence type="predicted"/>
<dbReference type="Pfam" id="PF11306">
    <property type="entry name" value="DUF3108"/>
    <property type="match status" value="1"/>
</dbReference>
<dbReference type="InterPro" id="IPR021457">
    <property type="entry name" value="DUF3108"/>
</dbReference>
<evidence type="ECO:0008006" key="3">
    <source>
        <dbReference type="Google" id="ProtNLM"/>
    </source>
</evidence>
<protein>
    <recommendedName>
        <fullName evidence="3">ATP-dependent exodnase (Exonuclease V) alpha subunit-helicase superfamily I member</fullName>
    </recommendedName>
</protein>